<sequence length="141" mass="15507">MSEWKPVVYRGDGAWIGIMPDGRLGVGVESEGRATLTGSGFVPMWPYLERDLPAVLAELSRAWADLGQGGVSSPEELFELTVESAWKSGRSYWMQLAAPWAIEMSRRDGFDQDVVLRLLAEMAASDVLSSGVRKQAQRACE</sequence>
<evidence type="ECO:0000313" key="1">
    <source>
        <dbReference type="EMBL" id="RKN22126.1"/>
    </source>
</evidence>
<protein>
    <submittedName>
        <fullName evidence="2">Uncharacterized protein</fullName>
    </submittedName>
</protein>
<dbReference type="EMBL" id="RAZT01000004">
    <property type="protein sequence ID" value="RKN33887.1"/>
    <property type="molecule type" value="Genomic_DNA"/>
</dbReference>
<dbReference type="EMBL" id="RAZS01000002">
    <property type="protein sequence ID" value="RKN22126.1"/>
    <property type="molecule type" value="Genomic_DNA"/>
</dbReference>
<evidence type="ECO:0000313" key="4">
    <source>
        <dbReference type="Proteomes" id="UP000275865"/>
    </source>
</evidence>
<keyword evidence="3" id="KW-1185">Reference proteome</keyword>
<gene>
    <name evidence="2" type="ORF">D7044_09235</name>
    <name evidence="1" type="ORF">D7147_05265</name>
</gene>
<dbReference type="Proteomes" id="UP000271548">
    <property type="component" value="Unassembled WGS sequence"/>
</dbReference>
<name>A0A3A9YK86_9ACTN</name>
<evidence type="ECO:0000313" key="3">
    <source>
        <dbReference type="Proteomes" id="UP000271548"/>
    </source>
</evidence>
<dbReference type="Proteomes" id="UP000275865">
    <property type="component" value="Unassembled WGS sequence"/>
</dbReference>
<dbReference type="AlphaFoldDB" id="A0A3A9YK86"/>
<proteinExistence type="predicted"/>
<reference evidence="3 4" key="1">
    <citation type="submission" date="2018-09" db="EMBL/GenBank/DDBJ databases">
        <title>Micromonospora sp. nov. MS1-9, isolated from a root of Musa sp.</title>
        <authorList>
            <person name="Kuncharoen N."/>
            <person name="Kudo T."/>
            <person name="Ohkuma M."/>
            <person name="Yuki M."/>
            <person name="Tanasupawat S."/>
        </authorList>
    </citation>
    <scope>NUCLEOTIDE SEQUENCE [LARGE SCALE GENOMIC DNA]</scope>
    <source>
        <strain evidence="2 4">MS1-9</strain>
        <strain evidence="1 3">NGC1-4</strain>
    </source>
</reference>
<comment type="caution">
    <text evidence="2">The sequence shown here is derived from an EMBL/GenBank/DDBJ whole genome shotgun (WGS) entry which is preliminary data.</text>
</comment>
<organism evidence="2 4">
    <name type="scientific">Micromonospora musae</name>
    <dbReference type="NCBI Taxonomy" id="1894970"/>
    <lineage>
        <taxon>Bacteria</taxon>
        <taxon>Bacillati</taxon>
        <taxon>Actinomycetota</taxon>
        <taxon>Actinomycetes</taxon>
        <taxon>Micromonosporales</taxon>
        <taxon>Micromonosporaceae</taxon>
        <taxon>Micromonospora</taxon>
    </lineage>
</organism>
<evidence type="ECO:0000313" key="2">
    <source>
        <dbReference type="EMBL" id="RKN33887.1"/>
    </source>
</evidence>
<accession>A0A3A9YK86</accession>